<evidence type="ECO:0000256" key="3">
    <source>
        <dbReference type="ARBA" id="ARBA00022448"/>
    </source>
</evidence>
<reference evidence="6 7" key="1">
    <citation type="journal article" date="2013" name="J. Mol. Microbiol. Biotechnol.">
        <title>Analysis of the Complete Genomes of Acholeplasma brassicae , A. palmae and A. laidlawii and Their Comparison to the Obligate Parasites from ' Candidatus Phytoplasma'.</title>
        <authorList>
            <person name="Kube M."/>
            <person name="Siewert C."/>
            <person name="Migdoll A.M."/>
            <person name="Duduk B."/>
            <person name="Holz S."/>
            <person name="Rabus R."/>
            <person name="Seemuller E."/>
            <person name="Mitrovic J."/>
            <person name="Muller I."/>
            <person name="Buttner C."/>
            <person name="Reinhardt R."/>
        </authorList>
    </citation>
    <scope>NUCLEOTIDE SEQUENCE [LARGE SCALE GENOMIC DNA]</scope>
    <source>
        <strain evidence="7">0502</strain>
    </source>
</reference>
<proteinExistence type="inferred from homology"/>
<evidence type="ECO:0000256" key="4">
    <source>
        <dbReference type="ARBA" id="ARBA00022729"/>
    </source>
</evidence>
<keyword evidence="3" id="KW-0813">Transport</keyword>
<organism evidence="6 7">
    <name type="scientific">Acholeplasma brassicae</name>
    <dbReference type="NCBI Taxonomy" id="61635"/>
    <lineage>
        <taxon>Bacteria</taxon>
        <taxon>Bacillati</taxon>
        <taxon>Mycoplasmatota</taxon>
        <taxon>Mollicutes</taxon>
        <taxon>Acholeplasmatales</taxon>
        <taxon>Acholeplasmataceae</taxon>
        <taxon>Acholeplasma</taxon>
    </lineage>
</organism>
<evidence type="ECO:0000313" key="6">
    <source>
        <dbReference type="EMBL" id="CCV65478.1"/>
    </source>
</evidence>
<dbReference type="STRING" id="61635.BN85304570"/>
<dbReference type="KEGG" id="abra:BN85304570"/>
<protein>
    <submittedName>
        <fullName evidence="6">Putative sugar ABC transporter, binding subunit</fullName>
    </submittedName>
</protein>
<dbReference type="PROSITE" id="PS51257">
    <property type="entry name" value="PROKAR_LIPOPROTEIN"/>
    <property type="match status" value="1"/>
</dbReference>
<comment type="similarity">
    <text evidence="2">Belongs to the bacterial solute-binding protein 1 family.</text>
</comment>
<evidence type="ECO:0000256" key="1">
    <source>
        <dbReference type="ARBA" id="ARBA00004196"/>
    </source>
</evidence>
<dbReference type="Gene3D" id="3.40.190.10">
    <property type="entry name" value="Periplasmic binding protein-like II"/>
    <property type="match status" value="1"/>
</dbReference>
<feature type="chain" id="PRO_5004651338" evidence="5">
    <location>
        <begin position="22"/>
        <end position="490"/>
    </location>
</feature>
<keyword evidence="7" id="KW-1185">Reference proteome</keyword>
<dbReference type="EMBL" id="FO681348">
    <property type="protein sequence ID" value="CCV65478.1"/>
    <property type="molecule type" value="Genomic_DNA"/>
</dbReference>
<dbReference type="InterPro" id="IPR050490">
    <property type="entry name" value="Bact_solute-bd_prot1"/>
</dbReference>
<dbReference type="Proteomes" id="UP000032737">
    <property type="component" value="Chromosome"/>
</dbReference>
<dbReference type="OrthoDB" id="383889at2"/>
<evidence type="ECO:0000313" key="7">
    <source>
        <dbReference type="Proteomes" id="UP000032737"/>
    </source>
</evidence>
<sequence>MKKVLSLLVFSLFALTLSACKDDKPKDDRTVITYAAWNLGLQEDNNIERRMITAFMEKYPDIRVDVIERPRIVNEEGIEEDSTWDQFFSNQASIGKMPDVFQVDVVIKAILNGWAEDISAQANADNEFLSISEDIRNDAQFGDKLFALPQAMFYMGFFINRTIIDERNADIPTYGVTYDKLMQIAQQAAKAPVQGGDGIAGIDGVNDLIGWLPAQYDQSLGWFTYNESGYHFDSPAFATAMAEQQKYFGSSQSAYTGYVLETQGNPDINGGITVEDRYGTGNVFELGKQAITYAGSYNLRNWLSFTLDEKRGLYNHDIDFIGTPAVMVGESLVNRIPVILDYIAVGQGTKNQEEAYLFAKWMGFGVEGYTKRLDIAKNFPQAGAVNFAPIVANETLVDQYFDLYPTLVEFEKIVRNHDAFIIESLAKTVPGYVNSRWQGRYSAELNMSQALDQIRDGNISLADALAAGLNTRANTEYTIVKAQLDAKLEE</sequence>
<evidence type="ECO:0000256" key="2">
    <source>
        <dbReference type="ARBA" id="ARBA00008520"/>
    </source>
</evidence>
<comment type="subcellular location">
    <subcellularLocation>
        <location evidence="1">Cell envelope</location>
    </subcellularLocation>
</comment>
<feature type="signal peptide" evidence="5">
    <location>
        <begin position="1"/>
        <end position="21"/>
    </location>
</feature>
<dbReference type="AlphaFoldDB" id="U4KR68"/>
<dbReference type="GO" id="GO:0030313">
    <property type="term" value="C:cell envelope"/>
    <property type="evidence" value="ECO:0007669"/>
    <property type="project" value="UniProtKB-SubCell"/>
</dbReference>
<dbReference type="PANTHER" id="PTHR43649">
    <property type="entry name" value="ARABINOSE-BINDING PROTEIN-RELATED"/>
    <property type="match status" value="1"/>
</dbReference>
<dbReference type="Pfam" id="PF01547">
    <property type="entry name" value="SBP_bac_1"/>
    <property type="match status" value="1"/>
</dbReference>
<name>U4KR68_9MOLU</name>
<evidence type="ECO:0000256" key="5">
    <source>
        <dbReference type="SAM" id="SignalP"/>
    </source>
</evidence>
<dbReference type="RefSeq" id="WP_030004337.1">
    <property type="nucleotide sequence ID" value="NC_022549.1"/>
</dbReference>
<dbReference type="HOGENOM" id="CLU_030564_0_0_14"/>
<dbReference type="PANTHER" id="PTHR43649:SF31">
    <property type="entry name" value="SN-GLYCEROL-3-PHOSPHATE-BINDING PERIPLASMIC PROTEIN UGPB"/>
    <property type="match status" value="1"/>
</dbReference>
<keyword evidence="4 5" id="KW-0732">Signal</keyword>
<dbReference type="SUPFAM" id="SSF53850">
    <property type="entry name" value="Periplasmic binding protein-like II"/>
    <property type="match status" value="1"/>
</dbReference>
<dbReference type="InterPro" id="IPR006059">
    <property type="entry name" value="SBP"/>
</dbReference>
<gene>
    <name evidence="6" type="ORF">BN85304570</name>
</gene>
<accession>U4KR68</accession>